<keyword evidence="2" id="KW-1185">Reference proteome</keyword>
<reference evidence="1 2" key="1">
    <citation type="submission" date="2020-08" db="EMBL/GenBank/DDBJ databases">
        <title>Genomic Encyclopedia of Type Strains, Phase IV (KMG-IV): sequencing the most valuable type-strain genomes for metagenomic binning, comparative biology and taxonomic classification.</title>
        <authorList>
            <person name="Goeker M."/>
        </authorList>
    </citation>
    <scope>NUCLEOTIDE SEQUENCE [LARGE SCALE GENOMIC DNA]</scope>
    <source>
        <strain evidence="1 2">DSM 17976</strain>
    </source>
</reference>
<dbReference type="EMBL" id="JACIBY010000008">
    <property type="protein sequence ID" value="MBB3839822.1"/>
    <property type="molecule type" value="Genomic_DNA"/>
</dbReference>
<evidence type="ECO:0000313" key="1">
    <source>
        <dbReference type="EMBL" id="MBB3839822.1"/>
    </source>
</evidence>
<dbReference type="AlphaFoldDB" id="A0A7W6ERT0"/>
<dbReference type="RefSeq" id="WP_183976399.1">
    <property type="nucleotide sequence ID" value="NZ_JACIBY010000008.1"/>
</dbReference>
<protein>
    <submittedName>
        <fullName evidence="1">Uncharacterized protein</fullName>
    </submittedName>
</protein>
<organism evidence="1 2">
    <name type="scientific">Runella defluvii</name>
    <dbReference type="NCBI Taxonomy" id="370973"/>
    <lineage>
        <taxon>Bacteria</taxon>
        <taxon>Pseudomonadati</taxon>
        <taxon>Bacteroidota</taxon>
        <taxon>Cytophagia</taxon>
        <taxon>Cytophagales</taxon>
        <taxon>Spirosomataceae</taxon>
        <taxon>Runella</taxon>
    </lineage>
</organism>
<dbReference type="Proteomes" id="UP000541352">
    <property type="component" value="Unassembled WGS sequence"/>
</dbReference>
<gene>
    <name evidence="1" type="ORF">FHS57_003833</name>
</gene>
<evidence type="ECO:0000313" key="2">
    <source>
        <dbReference type="Proteomes" id="UP000541352"/>
    </source>
</evidence>
<name>A0A7W6ERT0_9BACT</name>
<sequence length="69" mass="7487">MSSLVASRGFENPRPQLESILPDGTCGRSFCKRMLNRALGFSNPNAGVAHNPDCLRLLPRGDLRIPAHG</sequence>
<accession>A0A7W6ERT0</accession>
<comment type="caution">
    <text evidence="1">The sequence shown here is derived from an EMBL/GenBank/DDBJ whole genome shotgun (WGS) entry which is preliminary data.</text>
</comment>
<proteinExistence type="predicted"/>